<proteinExistence type="predicted"/>
<evidence type="ECO:0000313" key="3">
    <source>
        <dbReference type="EMBL" id="KAF6139725.1"/>
    </source>
</evidence>
<dbReference type="OrthoDB" id="1892195at2759"/>
<keyword evidence="4" id="KW-1185">Reference proteome</keyword>
<accession>A0A7J7LAR1</accession>
<dbReference type="Proteomes" id="UP000541444">
    <property type="component" value="Unassembled WGS sequence"/>
</dbReference>
<dbReference type="InterPro" id="IPR005379">
    <property type="entry name" value="FDM1-5/IDN2_XH"/>
</dbReference>
<dbReference type="EMBL" id="JACGCM010002456">
    <property type="protein sequence ID" value="KAF6139725.1"/>
    <property type="molecule type" value="Genomic_DNA"/>
</dbReference>
<comment type="caution">
    <text evidence="3">The sequence shown here is derived from an EMBL/GenBank/DDBJ whole genome shotgun (WGS) entry which is preliminary data.</text>
</comment>
<gene>
    <name evidence="3" type="ORF">GIB67_006673</name>
</gene>
<keyword evidence="1" id="KW-0175">Coiled coil</keyword>
<evidence type="ECO:0000313" key="4">
    <source>
        <dbReference type="Proteomes" id="UP000541444"/>
    </source>
</evidence>
<protein>
    <recommendedName>
        <fullName evidence="2">Factor of DNA methylation 1-5/IDN2 domain-containing protein</fullName>
    </recommendedName>
</protein>
<reference evidence="3 4" key="1">
    <citation type="journal article" date="2020" name="IScience">
        <title>Genome Sequencing of the Endangered Kingdonia uniflora (Circaeasteraceae, Ranunculales) Reveals Potential Mechanisms of Evolutionary Specialization.</title>
        <authorList>
            <person name="Sun Y."/>
            <person name="Deng T."/>
            <person name="Zhang A."/>
            <person name="Moore M.J."/>
            <person name="Landis J.B."/>
            <person name="Lin N."/>
            <person name="Zhang H."/>
            <person name="Zhang X."/>
            <person name="Huang J."/>
            <person name="Zhang X."/>
            <person name="Sun H."/>
            <person name="Wang H."/>
        </authorList>
    </citation>
    <scope>NUCLEOTIDE SEQUENCE [LARGE SCALE GENOMIC DNA]</scope>
    <source>
        <strain evidence="3">TB1705</strain>
        <tissue evidence="3">Leaf</tissue>
    </source>
</reference>
<dbReference type="PANTHER" id="PTHR21596">
    <property type="entry name" value="RIBONUCLEASE P SUBUNIT P38"/>
    <property type="match status" value="1"/>
</dbReference>
<dbReference type="PANTHER" id="PTHR21596:SF65">
    <property type="entry name" value="PROTEIN INVOLVED IN DE NOVO 2-RELATED"/>
    <property type="match status" value="1"/>
</dbReference>
<feature type="coiled-coil region" evidence="1">
    <location>
        <begin position="20"/>
        <end position="54"/>
    </location>
</feature>
<dbReference type="InterPro" id="IPR045177">
    <property type="entry name" value="FDM1-5/IDN2"/>
</dbReference>
<dbReference type="GO" id="GO:0080188">
    <property type="term" value="P:gene silencing by siRNA-directed DNA methylation"/>
    <property type="evidence" value="ECO:0007669"/>
    <property type="project" value="InterPro"/>
</dbReference>
<evidence type="ECO:0000259" key="2">
    <source>
        <dbReference type="Pfam" id="PF03469"/>
    </source>
</evidence>
<evidence type="ECO:0000256" key="1">
    <source>
        <dbReference type="SAM" id="Coils"/>
    </source>
</evidence>
<organism evidence="3 4">
    <name type="scientific">Kingdonia uniflora</name>
    <dbReference type="NCBI Taxonomy" id="39325"/>
    <lineage>
        <taxon>Eukaryota</taxon>
        <taxon>Viridiplantae</taxon>
        <taxon>Streptophyta</taxon>
        <taxon>Embryophyta</taxon>
        <taxon>Tracheophyta</taxon>
        <taxon>Spermatophyta</taxon>
        <taxon>Magnoliopsida</taxon>
        <taxon>Ranunculales</taxon>
        <taxon>Circaeasteraceae</taxon>
        <taxon>Kingdonia</taxon>
    </lineage>
</organism>
<dbReference type="AlphaFoldDB" id="A0A7J7LAR1"/>
<dbReference type="Pfam" id="PF03469">
    <property type="entry name" value="XH"/>
    <property type="match status" value="1"/>
</dbReference>
<name>A0A7J7LAR1_9MAGN</name>
<sequence length="261" mass="30730">MEVKMDSIIPSEVRAIVNLVECLASEIDAKNQKLEEMECKYNEISASLRKAVEEKDVLYQNYTEEMRRMQCVLHDHSLRVPQEIEKFKLVLDSRMEELAKRASELKKREMQNDLDRKKLIIEKRKNAITSQSLQTTMLQQKEAYEYAFRVLEDERNVMKIQTLRMGILERKRSCEYALRTSEDQQEIIDDEDEKLNGLKNELGEVVYLAVTTALMEINDYNPSGRFIIPELWNFREGKRATLKEAISFLLGQLKSTLKRKR</sequence>
<feature type="domain" description="Factor of DNA methylation 1-5/IDN2" evidence="2">
    <location>
        <begin position="180"/>
        <end position="256"/>
    </location>
</feature>